<evidence type="ECO:0000256" key="3">
    <source>
        <dbReference type="ARBA" id="ARBA00022691"/>
    </source>
</evidence>
<dbReference type="PANTHER" id="PTHR21392">
    <property type="entry name" value="TRNA-URIDINE AMINOCARBOXYPROPYLTRANSFERASE 2"/>
    <property type="match status" value="1"/>
</dbReference>
<dbReference type="PANTHER" id="PTHR21392:SF0">
    <property type="entry name" value="TRNA-URIDINE AMINOCARBOXYPROPYLTRANSFERASE 2"/>
    <property type="match status" value="1"/>
</dbReference>
<evidence type="ECO:0000256" key="4">
    <source>
        <dbReference type="ARBA" id="ARBA00022694"/>
    </source>
</evidence>
<dbReference type="EC" id="2.5.1.25" evidence="1"/>
<protein>
    <recommendedName>
        <fullName evidence="1">tRNA-uridine aminocarboxypropyltransferase</fullName>
        <ecNumber evidence="1">2.5.1.25</ecNumber>
    </recommendedName>
</protein>
<dbReference type="EMBL" id="JAMSHJ010000003">
    <property type="protein sequence ID" value="KAI5427085.1"/>
    <property type="molecule type" value="Genomic_DNA"/>
</dbReference>
<dbReference type="InterPro" id="IPR039262">
    <property type="entry name" value="DTWD2/TAPT"/>
</dbReference>
<comment type="similarity">
    <text evidence="5">Belongs to the TDD superfamily. DTWD2 family.</text>
</comment>
<dbReference type="Proteomes" id="UP001058974">
    <property type="component" value="Chromosome 3"/>
</dbReference>
<evidence type="ECO:0000259" key="7">
    <source>
        <dbReference type="SMART" id="SM01144"/>
    </source>
</evidence>
<evidence type="ECO:0000313" key="9">
    <source>
        <dbReference type="Proteomes" id="UP001058974"/>
    </source>
</evidence>
<dbReference type="SMART" id="SM01144">
    <property type="entry name" value="DTW"/>
    <property type="match status" value="1"/>
</dbReference>
<feature type="domain" description="DTW" evidence="7">
    <location>
        <begin position="111"/>
        <end position="321"/>
    </location>
</feature>
<keyword evidence="3" id="KW-0949">S-adenosyl-L-methionine</keyword>
<dbReference type="Pfam" id="PF03942">
    <property type="entry name" value="DTW"/>
    <property type="match status" value="1"/>
</dbReference>
<evidence type="ECO:0000256" key="6">
    <source>
        <dbReference type="ARBA" id="ARBA00048718"/>
    </source>
</evidence>
<keyword evidence="4" id="KW-0819">tRNA processing</keyword>
<gene>
    <name evidence="8" type="ORF">KIW84_032495</name>
</gene>
<proteinExistence type="inferred from homology"/>
<organism evidence="8 9">
    <name type="scientific">Pisum sativum</name>
    <name type="common">Garden pea</name>
    <name type="synonym">Lathyrus oleraceus</name>
    <dbReference type="NCBI Taxonomy" id="3888"/>
    <lineage>
        <taxon>Eukaryota</taxon>
        <taxon>Viridiplantae</taxon>
        <taxon>Streptophyta</taxon>
        <taxon>Embryophyta</taxon>
        <taxon>Tracheophyta</taxon>
        <taxon>Spermatophyta</taxon>
        <taxon>Magnoliopsida</taxon>
        <taxon>eudicotyledons</taxon>
        <taxon>Gunneridae</taxon>
        <taxon>Pentapetalae</taxon>
        <taxon>rosids</taxon>
        <taxon>fabids</taxon>
        <taxon>Fabales</taxon>
        <taxon>Fabaceae</taxon>
        <taxon>Papilionoideae</taxon>
        <taxon>50 kb inversion clade</taxon>
        <taxon>NPAAA clade</taxon>
        <taxon>Hologalegina</taxon>
        <taxon>IRL clade</taxon>
        <taxon>Fabeae</taxon>
        <taxon>Lathyrus</taxon>
    </lineage>
</organism>
<dbReference type="GO" id="GO:0016432">
    <property type="term" value="F:tRNA-uridine aminocarboxypropyltransferase activity"/>
    <property type="evidence" value="ECO:0007669"/>
    <property type="project" value="UniProtKB-EC"/>
</dbReference>
<comment type="caution">
    <text evidence="8">The sequence shown here is derived from an EMBL/GenBank/DDBJ whole genome shotgun (WGS) entry which is preliminary data.</text>
</comment>
<name>A0A9D5B1X7_PEA</name>
<dbReference type="AlphaFoldDB" id="A0A9D5B1X7"/>
<evidence type="ECO:0000256" key="1">
    <source>
        <dbReference type="ARBA" id="ARBA00012386"/>
    </source>
</evidence>
<dbReference type="Gramene" id="Psat03G0249500-T1">
    <property type="protein sequence ID" value="KAI5427085.1"/>
    <property type="gene ID" value="KIW84_032495"/>
</dbReference>
<comment type="catalytic activity">
    <reaction evidence="6">
        <text>a uridine in tRNA + S-adenosyl-L-methionine = a 3-[(3S)-3-amino-3-carboxypropyl]uridine in tRNA + S-methyl-5'-thioadenosine + H(+)</text>
        <dbReference type="Rhea" id="RHEA:62432"/>
        <dbReference type="Rhea" id="RHEA-COMP:13339"/>
        <dbReference type="Rhea" id="RHEA-COMP:16092"/>
        <dbReference type="ChEBI" id="CHEBI:15378"/>
        <dbReference type="ChEBI" id="CHEBI:17509"/>
        <dbReference type="ChEBI" id="CHEBI:59789"/>
        <dbReference type="ChEBI" id="CHEBI:65315"/>
        <dbReference type="ChEBI" id="CHEBI:82930"/>
        <dbReference type="EC" id="2.5.1.25"/>
    </reaction>
</comment>
<keyword evidence="2" id="KW-0808">Transferase</keyword>
<sequence length="378" mass="42343">MCSQYSTTILAINVEHYGSMKAVIEHYNKQKEEEHQLMNRSQEAAGLRQQLQYLQESHSYNPFLTVEIVLHNETTEKILLLSATLQYCMEPPAEEGGIRLLPLSTSPGTHRRSICSNCQRPNPVCLCHALPANPIPTTTRVFILHHPQEAKHKLSTTPILTKSLLHATSITGRRLRRGTSPLFDQFPPAVYLFPSTSSSPAVNISDLKLSELKRSGENGGLVLIAFDATWKHAKEMVKASEEFLSKFAIRVCLGMEDEKVSGGSIYDSELILRKEPFGGCVSTMEAVARALRVLEPNGVEIEARLIGILREMVNLQAGFLKPVKPRPKLLKKKQLKEVEKSETSDNEQIVINSHRDNRNQYSEVQKPCLTGGVLWELP</sequence>
<accession>A0A9D5B1X7</accession>
<dbReference type="InterPro" id="IPR005636">
    <property type="entry name" value="DTW"/>
</dbReference>
<evidence type="ECO:0000256" key="5">
    <source>
        <dbReference type="ARBA" id="ARBA00034489"/>
    </source>
</evidence>
<evidence type="ECO:0000256" key="2">
    <source>
        <dbReference type="ARBA" id="ARBA00022679"/>
    </source>
</evidence>
<evidence type="ECO:0000313" key="8">
    <source>
        <dbReference type="EMBL" id="KAI5427085.1"/>
    </source>
</evidence>
<dbReference type="GO" id="GO:0008033">
    <property type="term" value="P:tRNA processing"/>
    <property type="evidence" value="ECO:0007669"/>
    <property type="project" value="UniProtKB-KW"/>
</dbReference>
<keyword evidence="9" id="KW-1185">Reference proteome</keyword>
<reference evidence="8 9" key="1">
    <citation type="journal article" date="2022" name="Nat. Genet.">
        <title>Improved pea reference genome and pan-genome highlight genomic features and evolutionary characteristics.</title>
        <authorList>
            <person name="Yang T."/>
            <person name="Liu R."/>
            <person name="Luo Y."/>
            <person name="Hu S."/>
            <person name="Wang D."/>
            <person name="Wang C."/>
            <person name="Pandey M.K."/>
            <person name="Ge S."/>
            <person name="Xu Q."/>
            <person name="Li N."/>
            <person name="Li G."/>
            <person name="Huang Y."/>
            <person name="Saxena R.K."/>
            <person name="Ji Y."/>
            <person name="Li M."/>
            <person name="Yan X."/>
            <person name="He Y."/>
            <person name="Liu Y."/>
            <person name="Wang X."/>
            <person name="Xiang C."/>
            <person name="Varshney R.K."/>
            <person name="Ding H."/>
            <person name="Gao S."/>
            <person name="Zong X."/>
        </authorList>
    </citation>
    <scope>NUCLEOTIDE SEQUENCE [LARGE SCALE GENOMIC DNA]</scope>
    <source>
        <strain evidence="8 9">cv. Zhongwan 6</strain>
    </source>
</reference>